<comment type="caution">
    <text evidence="2">The sequence shown here is derived from an EMBL/GenBank/DDBJ whole genome shotgun (WGS) entry which is preliminary data.</text>
</comment>
<gene>
    <name evidence="2" type="ORF">GQ607_012144</name>
</gene>
<accession>A0A8H3W3L3</accession>
<dbReference type="EMBL" id="WOWK01000081">
    <property type="protein sequence ID" value="KAF0320563.1"/>
    <property type="molecule type" value="Genomic_DNA"/>
</dbReference>
<keyword evidence="3" id="KW-1185">Reference proteome</keyword>
<sequence length="250" mass="28084">MRAILPLPAGIPRLQHTRAPRKRKVIPCLGPDSAPIHARRVCKRRHQARHNKRNTASGSPTCWISISRCRPSCLRLSSHASSLGATQDMDSWVGYFRDQPMRLWTGEEVCGYAAARVRSRRREETTTNQRRHTSRKSDIPPAMQRDKMGDPETTSLPGPRPNQPIPSLNNLQTMGCALLNRLQVLGPKNGSGWPRHERGTTTISGSRTRNTPIGLSCVFFLSMESDTGTRTNRNCKVVRVLPPCREHGWL</sequence>
<proteinExistence type="predicted"/>
<dbReference type="Proteomes" id="UP000434172">
    <property type="component" value="Unassembled WGS sequence"/>
</dbReference>
<dbReference type="AlphaFoldDB" id="A0A8H3W3L3"/>
<organism evidence="2 3">
    <name type="scientific">Colletotrichum asianum</name>
    <dbReference type="NCBI Taxonomy" id="702518"/>
    <lineage>
        <taxon>Eukaryota</taxon>
        <taxon>Fungi</taxon>
        <taxon>Dikarya</taxon>
        <taxon>Ascomycota</taxon>
        <taxon>Pezizomycotina</taxon>
        <taxon>Sordariomycetes</taxon>
        <taxon>Hypocreomycetidae</taxon>
        <taxon>Glomerellales</taxon>
        <taxon>Glomerellaceae</taxon>
        <taxon>Colletotrichum</taxon>
        <taxon>Colletotrichum gloeosporioides species complex</taxon>
    </lineage>
</organism>
<evidence type="ECO:0000313" key="2">
    <source>
        <dbReference type="EMBL" id="KAF0320563.1"/>
    </source>
</evidence>
<feature type="region of interest" description="Disordered" evidence="1">
    <location>
        <begin position="188"/>
        <end position="208"/>
    </location>
</feature>
<name>A0A8H3W3L3_9PEZI</name>
<protein>
    <submittedName>
        <fullName evidence="2">Uncharacterized protein</fullName>
    </submittedName>
</protein>
<reference evidence="2 3" key="1">
    <citation type="submission" date="2019-12" db="EMBL/GenBank/DDBJ databases">
        <title>A genome sequence resource for the geographically widespread anthracnose pathogen Colletotrichum asianum.</title>
        <authorList>
            <person name="Meng Y."/>
        </authorList>
    </citation>
    <scope>NUCLEOTIDE SEQUENCE [LARGE SCALE GENOMIC DNA]</scope>
    <source>
        <strain evidence="2 3">ICMP 18580</strain>
    </source>
</reference>
<feature type="region of interest" description="Disordered" evidence="1">
    <location>
        <begin position="117"/>
        <end position="170"/>
    </location>
</feature>
<evidence type="ECO:0000256" key="1">
    <source>
        <dbReference type="SAM" id="MobiDB-lite"/>
    </source>
</evidence>
<evidence type="ECO:0000313" key="3">
    <source>
        <dbReference type="Proteomes" id="UP000434172"/>
    </source>
</evidence>